<gene>
    <name evidence="9" type="ORF">HJ01_02246</name>
</gene>
<protein>
    <submittedName>
        <fullName evidence="9">Outer membrane efflux protein</fullName>
    </submittedName>
</protein>
<dbReference type="eggNOG" id="COG1538">
    <property type="taxonomic scope" value="Bacteria"/>
</dbReference>
<dbReference type="AlphaFoldDB" id="H7FTP5"/>
<reference evidence="9 10" key="1">
    <citation type="journal article" date="2014" name="Acta Crystallogr. D">
        <title>Structure-based characterization and antifreeze properties of a hyperactive ice-binding protein from the Antarctic bacterium Flavobacterium frigoris PS1.</title>
        <authorList>
            <person name="Do H."/>
            <person name="Kim S.J."/>
            <person name="Kim H.J."/>
            <person name="Lee J.H."/>
        </authorList>
    </citation>
    <scope>NUCLEOTIDE SEQUENCE [LARGE SCALE GENOMIC DNA]</scope>
    <source>
        <strain evidence="9 10">PS1</strain>
    </source>
</reference>
<comment type="subcellular location">
    <subcellularLocation>
        <location evidence="1">Cell outer membrane</location>
    </subcellularLocation>
</comment>
<keyword evidence="7" id="KW-0998">Cell outer membrane</keyword>
<comment type="similarity">
    <text evidence="2">Belongs to the outer membrane factor (OMF) (TC 1.B.17) family.</text>
</comment>
<evidence type="ECO:0000256" key="2">
    <source>
        <dbReference type="ARBA" id="ARBA00007613"/>
    </source>
</evidence>
<keyword evidence="10" id="KW-1185">Reference proteome</keyword>
<dbReference type="PANTHER" id="PTHR30026">
    <property type="entry name" value="OUTER MEMBRANE PROTEIN TOLC"/>
    <property type="match status" value="1"/>
</dbReference>
<keyword evidence="4" id="KW-1134">Transmembrane beta strand</keyword>
<comment type="caution">
    <text evidence="9">The sequence shown here is derived from an EMBL/GenBank/DDBJ whole genome shotgun (WGS) entry which is preliminary data.</text>
</comment>
<proteinExistence type="inferred from homology"/>
<dbReference type="GO" id="GO:0009279">
    <property type="term" value="C:cell outer membrane"/>
    <property type="evidence" value="ECO:0007669"/>
    <property type="project" value="UniProtKB-SubCell"/>
</dbReference>
<dbReference type="Proteomes" id="UP000005566">
    <property type="component" value="Unassembled WGS sequence"/>
</dbReference>
<dbReference type="OrthoDB" id="367883at2"/>
<evidence type="ECO:0000256" key="8">
    <source>
        <dbReference type="SAM" id="Coils"/>
    </source>
</evidence>
<dbReference type="Pfam" id="PF02321">
    <property type="entry name" value="OEP"/>
    <property type="match status" value="2"/>
</dbReference>
<accession>H7FTP5</accession>
<name>H7FTP5_FLAFP</name>
<dbReference type="SUPFAM" id="SSF56954">
    <property type="entry name" value="Outer membrane efflux proteins (OEP)"/>
    <property type="match status" value="1"/>
</dbReference>
<keyword evidence="8" id="KW-0175">Coiled coil</keyword>
<evidence type="ECO:0000313" key="10">
    <source>
        <dbReference type="Proteomes" id="UP000005566"/>
    </source>
</evidence>
<dbReference type="InterPro" id="IPR051906">
    <property type="entry name" value="TolC-like"/>
</dbReference>
<dbReference type="GO" id="GO:1990281">
    <property type="term" value="C:efflux pump complex"/>
    <property type="evidence" value="ECO:0007669"/>
    <property type="project" value="TreeGrafter"/>
</dbReference>
<keyword evidence="6" id="KW-0472">Membrane</keyword>
<dbReference type="STRING" id="1086011.HJ01_02246"/>
<organism evidence="9 10">
    <name type="scientific">Flavobacterium frigoris (strain PS1)</name>
    <dbReference type="NCBI Taxonomy" id="1086011"/>
    <lineage>
        <taxon>Bacteria</taxon>
        <taxon>Pseudomonadati</taxon>
        <taxon>Bacteroidota</taxon>
        <taxon>Flavobacteriia</taxon>
        <taxon>Flavobacteriales</taxon>
        <taxon>Flavobacteriaceae</taxon>
        <taxon>Flavobacterium</taxon>
    </lineage>
</organism>
<evidence type="ECO:0000256" key="6">
    <source>
        <dbReference type="ARBA" id="ARBA00023136"/>
    </source>
</evidence>
<evidence type="ECO:0000256" key="1">
    <source>
        <dbReference type="ARBA" id="ARBA00004442"/>
    </source>
</evidence>
<evidence type="ECO:0000313" key="9">
    <source>
        <dbReference type="EMBL" id="EIA08524.1"/>
    </source>
</evidence>
<dbReference type="InterPro" id="IPR003423">
    <property type="entry name" value="OMP_efflux"/>
</dbReference>
<dbReference type="PATRIC" id="fig|1086011.3.peg.2198"/>
<evidence type="ECO:0000256" key="3">
    <source>
        <dbReference type="ARBA" id="ARBA00022448"/>
    </source>
</evidence>
<dbReference type="GO" id="GO:0015562">
    <property type="term" value="F:efflux transmembrane transporter activity"/>
    <property type="evidence" value="ECO:0007669"/>
    <property type="project" value="InterPro"/>
</dbReference>
<feature type="coiled-coil region" evidence="8">
    <location>
        <begin position="352"/>
        <end position="379"/>
    </location>
</feature>
<dbReference type="Gene3D" id="1.20.1600.10">
    <property type="entry name" value="Outer membrane efflux proteins (OEP)"/>
    <property type="match status" value="1"/>
</dbReference>
<dbReference type="RefSeq" id="WP_007138423.1">
    <property type="nucleotide sequence ID" value="NZ_AHKF01000018.1"/>
</dbReference>
<dbReference type="GO" id="GO:0015288">
    <property type="term" value="F:porin activity"/>
    <property type="evidence" value="ECO:0007669"/>
    <property type="project" value="TreeGrafter"/>
</dbReference>
<evidence type="ECO:0000256" key="4">
    <source>
        <dbReference type="ARBA" id="ARBA00022452"/>
    </source>
</evidence>
<keyword evidence="5" id="KW-0812">Transmembrane</keyword>
<evidence type="ECO:0000256" key="7">
    <source>
        <dbReference type="ARBA" id="ARBA00023237"/>
    </source>
</evidence>
<sequence>MKKLILILSIMSYITSHGQSVKQKFTVREAVEYALLNNLNLSKTEIEKKIVQAQIAEIKGQALPQINLNTRLTDNFSLAEQQLPAEIVGGTPGTTVGVKFGNRYALTGGLDVQQQLLNFTLFNSIKSVKALQELQELQTLQTKEDLIINVVQVYTQIQIREKKIELLQENDHRSSNLIELSELKLKEGIMRKLDVNQLKVSQSNLNTEIEDTQYTQRENIRMLKILLNLPEDQEIELSEKLEGSNKITIQDELTIETNVDLMQTEKQIELANIDEKLVKAEFYPKLNAFFTYNYQGNANEFKFSGPNYTDQFNGTWGLAASVPLFDGFQKRKRLLQKELATEKLITDKKLLEKNIKKEYKDAREQIAVSEIQVKNQKENMALADENYNGVKLSFTEGIAAITELLDSEYALRQAQSNYLNAQLQLRVSELQLIKASGQLSKLITQN</sequence>
<keyword evidence="3" id="KW-0813">Transport</keyword>
<evidence type="ECO:0000256" key="5">
    <source>
        <dbReference type="ARBA" id="ARBA00022692"/>
    </source>
</evidence>
<dbReference type="EMBL" id="AHKF01000018">
    <property type="protein sequence ID" value="EIA08524.1"/>
    <property type="molecule type" value="Genomic_DNA"/>
</dbReference>
<dbReference type="PANTHER" id="PTHR30026:SF20">
    <property type="entry name" value="OUTER MEMBRANE PROTEIN TOLC"/>
    <property type="match status" value="1"/>
</dbReference>